<dbReference type="SMART" id="SM00304">
    <property type="entry name" value="HAMP"/>
    <property type="match status" value="1"/>
</dbReference>
<dbReference type="InterPro" id="IPR001054">
    <property type="entry name" value="A/G_cyclase"/>
</dbReference>
<feature type="domain" description="HAMP" evidence="9">
    <location>
        <begin position="285"/>
        <end position="337"/>
    </location>
</feature>
<feature type="domain" description="Guanylate cyclase" evidence="8">
    <location>
        <begin position="369"/>
        <end position="492"/>
    </location>
</feature>
<evidence type="ECO:0000256" key="1">
    <source>
        <dbReference type="ARBA" id="ARBA00004651"/>
    </source>
</evidence>
<dbReference type="Gene3D" id="3.30.70.1230">
    <property type="entry name" value="Nucleotide cyclase"/>
    <property type="match status" value="1"/>
</dbReference>
<dbReference type="PROSITE" id="PS50885">
    <property type="entry name" value="HAMP"/>
    <property type="match status" value="1"/>
</dbReference>
<dbReference type="SMART" id="SM00044">
    <property type="entry name" value="CYCc"/>
    <property type="match status" value="1"/>
</dbReference>
<keyword evidence="6 7" id="KW-0472">Membrane</keyword>
<dbReference type="Pfam" id="PF00211">
    <property type="entry name" value="Guanylate_cyc"/>
    <property type="match status" value="1"/>
</dbReference>
<dbReference type="CDD" id="cd07302">
    <property type="entry name" value="CHD"/>
    <property type="match status" value="1"/>
</dbReference>
<keyword evidence="5 7" id="KW-1133">Transmembrane helix</keyword>
<evidence type="ECO:0000256" key="6">
    <source>
        <dbReference type="ARBA" id="ARBA00023136"/>
    </source>
</evidence>
<dbReference type="SUPFAM" id="SSF158472">
    <property type="entry name" value="HAMP domain-like"/>
    <property type="match status" value="1"/>
</dbReference>
<evidence type="ECO:0000256" key="2">
    <source>
        <dbReference type="ARBA" id="ARBA00005381"/>
    </source>
</evidence>
<feature type="transmembrane region" description="Helical" evidence="7">
    <location>
        <begin position="54"/>
        <end position="82"/>
    </location>
</feature>
<sequence>MLVRGETRTELHRFAEWVDRRLKLAYFGGRLVEGGSERVATEWRAMDVETRRGIVARAMVLGSAILGGAKILISIETFIAVFLAFSGGELTLHSGSEDPGMLAVLFSTLVGLIVSLAISLLFLKPQFAWFVSGGPADDDRRRQVQVIPTRVVYADLVGWLAAYLMYVVLSDAEPVFLLAMLVAFMLAAITSACLNYMFIESAVRPLTVLAFGGRSMRFAMHGVRERMAVIWLVSSAVPMVGMVTIIVGRVLGLVPQVEDRFDWPIAFLAFIALASGGRVVGLVGRAIRDPLNEMSDVIESARDGDLTRRVAVYDSSEIGVLQHGINGMLDGLQERDRMREIFSRHVGVGVADLALEHGGDLVGSNTEVAVIFVDITGSTSFAARRDPRETAVVLNAFFSIVAEVVERHGGFINKFEGDAALAVFGVPAPLDNPAESALVAARELGVALGEKLPLEWGMAVAYGPVFAGNIGARTRYEYTVIGDPVNECARLSDRAKEGYSPVYASGAAIDRAGADEVAKWRRVDRVTLRGRPEPTEIFAPRELLIRAEPPSLGSVLADLVKFAIPRERSPRAAAKEQ</sequence>
<dbReference type="Gene3D" id="6.10.340.10">
    <property type="match status" value="1"/>
</dbReference>
<evidence type="ECO:0000259" key="8">
    <source>
        <dbReference type="PROSITE" id="PS50125"/>
    </source>
</evidence>
<comment type="similarity">
    <text evidence="2">Belongs to the adenylyl cyclase class-3 family.</text>
</comment>
<evidence type="ECO:0000256" key="7">
    <source>
        <dbReference type="SAM" id="Phobius"/>
    </source>
</evidence>
<feature type="transmembrane region" description="Helical" evidence="7">
    <location>
        <begin position="175"/>
        <end position="199"/>
    </location>
</feature>
<keyword evidence="11" id="KW-1185">Reference proteome</keyword>
<keyword evidence="4 7" id="KW-0812">Transmembrane</keyword>
<evidence type="ECO:0000256" key="5">
    <source>
        <dbReference type="ARBA" id="ARBA00022989"/>
    </source>
</evidence>
<evidence type="ECO:0000256" key="3">
    <source>
        <dbReference type="ARBA" id="ARBA00022475"/>
    </source>
</evidence>
<feature type="transmembrane region" description="Helical" evidence="7">
    <location>
        <begin position="151"/>
        <end position="169"/>
    </location>
</feature>
<feature type="transmembrane region" description="Helical" evidence="7">
    <location>
        <begin position="228"/>
        <end position="251"/>
    </location>
</feature>
<reference evidence="10 11" key="1">
    <citation type="journal article" date="2019" name="Int. J. Syst. Evol. Microbiol.">
        <title>The Global Catalogue of Microorganisms (GCM) 10K type strain sequencing project: providing services to taxonomists for standard genome sequencing and annotation.</title>
        <authorList>
            <consortium name="The Broad Institute Genomics Platform"/>
            <consortium name="The Broad Institute Genome Sequencing Center for Infectious Disease"/>
            <person name="Wu L."/>
            <person name="Ma J."/>
        </authorList>
    </citation>
    <scope>NUCLEOTIDE SEQUENCE [LARGE SCALE GENOMIC DNA]</scope>
    <source>
        <strain evidence="10 11">JCM 16227</strain>
    </source>
</reference>
<proteinExistence type="inferred from homology"/>
<dbReference type="SUPFAM" id="SSF55073">
    <property type="entry name" value="Nucleotide cyclase"/>
    <property type="match status" value="1"/>
</dbReference>
<protein>
    <submittedName>
        <fullName evidence="10">Adenylate/guanylate cyclase domain-containing protein</fullName>
    </submittedName>
</protein>
<dbReference type="Pfam" id="PF00672">
    <property type="entry name" value="HAMP"/>
    <property type="match status" value="1"/>
</dbReference>
<evidence type="ECO:0000259" key="9">
    <source>
        <dbReference type="PROSITE" id="PS50885"/>
    </source>
</evidence>
<dbReference type="CDD" id="cd06225">
    <property type="entry name" value="HAMP"/>
    <property type="match status" value="1"/>
</dbReference>
<evidence type="ECO:0000256" key="4">
    <source>
        <dbReference type="ARBA" id="ARBA00022692"/>
    </source>
</evidence>
<dbReference type="PROSITE" id="PS50125">
    <property type="entry name" value="GUANYLATE_CYCLASE_2"/>
    <property type="match status" value="1"/>
</dbReference>
<dbReference type="InterPro" id="IPR050697">
    <property type="entry name" value="Adenylyl/Guanylyl_Cyclase_3/4"/>
</dbReference>
<feature type="transmembrane region" description="Helical" evidence="7">
    <location>
        <begin position="263"/>
        <end position="284"/>
    </location>
</feature>
<organism evidence="10 11">
    <name type="scientific">Gordonia cholesterolivorans</name>
    <dbReference type="NCBI Taxonomy" id="559625"/>
    <lineage>
        <taxon>Bacteria</taxon>
        <taxon>Bacillati</taxon>
        <taxon>Actinomycetota</taxon>
        <taxon>Actinomycetes</taxon>
        <taxon>Mycobacteriales</taxon>
        <taxon>Gordoniaceae</taxon>
        <taxon>Gordonia</taxon>
    </lineage>
</organism>
<comment type="caution">
    <text evidence="10">The sequence shown here is derived from an EMBL/GenBank/DDBJ whole genome shotgun (WGS) entry which is preliminary data.</text>
</comment>
<comment type="subcellular location">
    <subcellularLocation>
        <location evidence="1">Cell membrane</location>
        <topology evidence="1">Multi-pass membrane protein</topology>
    </subcellularLocation>
</comment>
<dbReference type="PANTHER" id="PTHR43081:SF17">
    <property type="entry name" value="BLL5647 PROTEIN"/>
    <property type="match status" value="1"/>
</dbReference>
<name>A0ABN3H2S0_9ACTN</name>
<dbReference type="EMBL" id="BAAARB010000001">
    <property type="protein sequence ID" value="GAA2366387.1"/>
    <property type="molecule type" value="Genomic_DNA"/>
</dbReference>
<evidence type="ECO:0000313" key="11">
    <source>
        <dbReference type="Proteomes" id="UP001501170"/>
    </source>
</evidence>
<evidence type="ECO:0000313" key="10">
    <source>
        <dbReference type="EMBL" id="GAA2366387.1"/>
    </source>
</evidence>
<gene>
    <name evidence="10" type="ORF">GCM10009855_02080</name>
</gene>
<dbReference type="InterPro" id="IPR029787">
    <property type="entry name" value="Nucleotide_cyclase"/>
</dbReference>
<dbReference type="Proteomes" id="UP001501170">
    <property type="component" value="Unassembled WGS sequence"/>
</dbReference>
<accession>A0ABN3H2S0</accession>
<feature type="transmembrane region" description="Helical" evidence="7">
    <location>
        <begin position="102"/>
        <end position="123"/>
    </location>
</feature>
<keyword evidence="3" id="KW-1003">Cell membrane</keyword>
<dbReference type="InterPro" id="IPR003660">
    <property type="entry name" value="HAMP_dom"/>
</dbReference>
<dbReference type="PANTHER" id="PTHR43081">
    <property type="entry name" value="ADENYLATE CYCLASE, TERMINAL-DIFFERENTIATION SPECIFIC-RELATED"/>
    <property type="match status" value="1"/>
</dbReference>